<proteinExistence type="inferred from homology"/>
<keyword evidence="3" id="KW-0964">Secreted</keyword>
<sequence length="134" mass="14974">MKLLICCFLLITSTLAALSPEQEKKLDKISDECKSESQISTETINKVRETQKFEDIPTTRKHIFCILKKTGVVSESGDINIDTIKTKLKKVDASDETLNAVEQQCAIKKQTPEATAFELTKCIYSKQANFSPAD</sequence>
<evidence type="ECO:0000256" key="4">
    <source>
        <dbReference type="ARBA" id="ARBA00022729"/>
    </source>
</evidence>
<dbReference type="GO" id="GO:0005615">
    <property type="term" value="C:extracellular space"/>
    <property type="evidence" value="ECO:0007669"/>
    <property type="project" value="TreeGrafter"/>
</dbReference>
<comment type="caution">
    <text evidence="6">The sequence shown here is derived from an EMBL/GenBank/DDBJ whole genome shotgun (WGS) entry which is preliminary data.</text>
</comment>
<accession>A0AA38ID24</accession>
<dbReference type="CDD" id="cd23992">
    <property type="entry name" value="PBP_GOBP"/>
    <property type="match status" value="1"/>
</dbReference>
<evidence type="ECO:0000313" key="6">
    <source>
        <dbReference type="EMBL" id="KAJ3653815.1"/>
    </source>
</evidence>
<reference evidence="6" key="1">
    <citation type="journal article" date="2023" name="G3 (Bethesda)">
        <title>Whole genome assemblies of Zophobas morio and Tenebrio molitor.</title>
        <authorList>
            <person name="Kaur S."/>
            <person name="Stinson S.A."/>
            <person name="diCenzo G.C."/>
        </authorList>
    </citation>
    <scope>NUCLEOTIDE SEQUENCE</scope>
    <source>
        <strain evidence="6">QUZm001</strain>
    </source>
</reference>
<evidence type="ECO:0000256" key="1">
    <source>
        <dbReference type="ARBA" id="ARBA00004613"/>
    </source>
</evidence>
<name>A0AA38ID24_9CUCU</name>
<keyword evidence="4 5" id="KW-0732">Signal</keyword>
<protein>
    <submittedName>
        <fullName evidence="6">Uncharacterized protein</fullName>
    </submittedName>
</protein>
<dbReference type="InterPro" id="IPR036728">
    <property type="entry name" value="PBP_GOBP_sf"/>
</dbReference>
<feature type="chain" id="PRO_5041207371" evidence="5">
    <location>
        <begin position="17"/>
        <end position="134"/>
    </location>
</feature>
<dbReference type="AlphaFoldDB" id="A0AA38ID24"/>
<dbReference type="InterPro" id="IPR006170">
    <property type="entry name" value="PBP/GOBP"/>
</dbReference>
<organism evidence="6 7">
    <name type="scientific">Zophobas morio</name>
    <dbReference type="NCBI Taxonomy" id="2755281"/>
    <lineage>
        <taxon>Eukaryota</taxon>
        <taxon>Metazoa</taxon>
        <taxon>Ecdysozoa</taxon>
        <taxon>Arthropoda</taxon>
        <taxon>Hexapoda</taxon>
        <taxon>Insecta</taxon>
        <taxon>Pterygota</taxon>
        <taxon>Neoptera</taxon>
        <taxon>Endopterygota</taxon>
        <taxon>Coleoptera</taxon>
        <taxon>Polyphaga</taxon>
        <taxon>Cucujiformia</taxon>
        <taxon>Tenebrionidae</taxon>
        <taxon>Zophobas</taxon>
    </lineage>
</organism>
<dbReference type="GO" id="GO:0005549">
    <property type="term" value="F:odorant binding"/>
    <property type="evidence" value="ECO:0007669"/>
    <property type="project" value="InterPro"/>
</dbReference>
<evidence type="ECO:0000313" key="7">
    <source>
        <dbReference type="Proteomes" id="UP001168821"/>
    </source>
</evidence>
<dbReference type="Proteomes" id="UP001168821">
    <property type="component" value="Unassembled WGS sequence"/>
</dbReference>
<comment type="subcellular location">
    <subcellularLocation>
        <location evidence="1">Secreted</location>
    </subcellularLocation>
</comment>
<comment type="similarity">
    <text evidence="2">Belongs to the PBP/GOBP family.</text>
</comment>
<feature type="signal peptide" evidence="5">
    <location>
        <begin position="1"/>
        <end position="16"/>
    </location>
</feature>
<gene>
    <name evidence="6" type="ORF">Zmor_013048</name>
</gene>
<dbReference type="SMART" id="SM00708">
    <property type="entry name" value="PhBP"/>
    <property type="match status" value="1"/>
</dbReference>
<keyword evidence="7" id="KW-1185">Reference proteome</keyword>
<dbReference type="Gene3D" id="1.10.238.20">
    <property type="entry name" value="Pheromone/general odorant binding protein domain"/>
    <property type="match status" value="1"/>
</dbReference>
<dbReference type="SUPFAM" id="SSF47565">
    <property type="entry name" value="Insect pheromone/odorant-binding proteins"/>
    <property type="match status" value="1"/>
</dbReference>
<evidence type="ECO:0000256" key="2">
    <source>
        <dbReference type="ARBA" id="ARBA00008098"/>
    </source>
</evidence>
<dbReference type="GO" id="GO:0007608">
    <property type="term" value="P:sensory perception of smell"/>
    <property type="evidence" value="ECO:0007669"/>
    <property type="project" value="TreeGrafter"/>
</dbReference>
<evidence type="ECO:0000256" key="5">
    <source>
        <dbReference type="SAM" id="SignalP"/>
    </source>
</evidence>
<dbReference type="PANTHER" id="PTHR11857:SF43">
    <property type="entry name" value="GEO07291P1-RELATED"/>
    <property type="match status" value="1"/>
</dbReference>
<dbReference type="EMBL" id="JALNTZ010000004">
    <property type="protein sequence ID" value="KAJ3653815.1"/>
    <property type="molecule type" value="Genomic_DNA"/>
</dbReference>
<dbReference type="Pfam" id="PF01395">
    <property type="entry name" value="PBP_GOBP"/>
    <property type="match status" value="1"/>
</dbReference>
<dbReference type="PANTHER" id="PTHR11857">
    <property type="entry name" value="ODORANT BINDING PROTEIN-RELATED"/>
    <property type="match status" value="1"/>
</dbReference>
<evidence type="ECO:0000256" key="3">
    <source>
        <dbReference type="ARBA" id="ARBA00022525"/>
    </source>
</evidence>